<dbReference type="RefSeq" id="WP_190717839.1">
    <property type="nucleotide sequence ID" value="NZ_JACJST010000022.1"/>
</dbReference>
<evidence type="ECO:0000313" key="2">
    <source>
        <dbReference type="Proteomes" id="UP000640531"/>
    </source>
</evidence>
<accession>A0ABR8FJ71</accession>
<protein>
    <submittedName>
        <fullName evidence="1">Uncharacterized protein</fullName>
    </submittedName>
</protein>
<comment type="caution">
    <text evidence="1">The sequence shown here is derived from an EMBL/GenBank/DDBJ whole genome shotgun (WGS) entry which is preliminary data.</text>
</comment>
<sequence length="50" mass="5720">MGSGIAKRNRKSDERIIQEHLIGRMVVVEGYAFLTHPLPETYPVSRKPLK</sequence>
<reference evidence="1 2" key="1">
    <citation type="journal article" date="2020" name="ISME J.">
        <title>Comparative genomics reveals insights into cyanobacterial evolution and habitat adaptation.</title>
        <authorList>
            <person name="Chen M.Y."/>
            <person name="Teng W.K."/>
            <person name="Zhao L."/>
            <person name="Hu C.X."/>
            <person name="Zhou Y.K."/>
            <person name="Han B.P."/>
            <person name="Song L.R."/>
            <person name="Shu W.S."/>
        </authorList>
    </citation>
    <scope>NUCLEOTIDE SEQUENCE [LARGE SCALE GENOMIC DNA]</scope>
    <source>
        <strain evidence="1 2">FACHB-196</strain>
    </source>
</reference>
<keyword evidence="2" id="KW-1185">Reference proteome</keyword>
<organism evidence="1 2">
    <name type="scientific">Anabaena lutea FACHB-196</name>
    <dbReference type="NCBI Taxonomy" id="2692881"/>
    <lineage>
        <taxon>Bacteria</taxon>
        <taxon>Bacillati</taxon>
        <taxon>Cyanobacteriota</taxon>
        <taxon>Cyanophyceae</taxon>
        <taxon>Nostocales</taxon>
        <taxon>Nostocaceae</taxon>
        <taxon>Anabaena</taxon>
    </lineage>
</organism>
<dbReference type="Proteomes" id="UP000640531">
    <property type="component" value="Unassembled WGS sequence"/>
</dbReference>
<gene>
    <name evidence="1" type="ORF">H6G59_20470</name>
</gene>
<evidence type="ECO:0000313" key="1">
    <source>
        <dbReference type="EMBL" id="MBD2570226.1"/>
    </source>
</evidence>
<dbReference type="EMBL" id="JACJST010000022">
    <property type="protein sequence ID" value="MBD2570226.1"/>
    <property type="molecule type" value="Genomic_DNA"/>
</dbReference>
<name>A0ABR8FJ71_9NOST</name>
<proteinExistence type="predicted"/>